<evidence type="ECO:0000313" key="2">
    <source>
        <dbReference type="EMBL" id="KAG8038418.1"/>
    </source>
</evidence>
<dbReference type="EMBL" id="JAAALK010001998">
    <property type="protein sequence ID" value="KAG8038418.1"/>
    <property type="molecule type" value="Genomic_DNA"/>
</dbReference>
<evidence type="ECO:0000256" key="1">
    <source>
        <dbReference type="SAM" id="MobiDB-lite"/>
    </source>
</evidence>
<protein>
    <submittedName>
        <fullName evidence="3">Uncharacterized protein</fullName>
    </submittedName>
</protein>
<gene>
    <name evidence="3" type="ORF">GUJ93_ZPchr0236g16430</name>
    <name evidence="2" type="ORF">GUJ93_ZPchr0515g2831</name>
</gene>
<feature type="region of interest" description="Disordered" evidence="1">
    <location>
        <begin position="37"/>
        <end position="62"/>
    </location>
</feature>
<keyword evidence="4" id="KW-1185">Reference proteome</keyword>
<proteinExistence type="predicted"/>
<evidence type="ECO:0000313" key="3">
    <source>
        <dbReference type="EMBL" id="KAG8044439.1"/>
    </source>
</evidence>
<dbReference type="AlphaFoldDB" id="A0A8J5RT96"/>
<accession>A0A8J5RT96</accession>
<reference evidence="3" key="2">
    <citation type="submission" date="2021-02" db="EMBL/GenBank/DDBJ databases">
        <authorList>
            <person name="Kimball J.A."/>
            <person name="Haas M.W."/>
            <person name="Macchietto M."/>
            <person name="Kono T."/>
            <person name="Duquette J."/>
            <person name="Shao M."/>
        </authorList>
    </citation>
    <scope>NUCLEOTIDE SEQUENCE</scope>
    <source>
        <tissue evidence="3">Fresh leaf tissue</tissue>
    </source>
</reference>
<comment type="caution">
    <text evidence="3">The sequence shown here is derived from an EMBL/GenBank/DDBJ whole genome shotgun (WGS) entry which is preliminary data.</text>
</comment>
<dbReference type="EMBL" id="JAAALK010000678">
    <property type="protein sequence ID" value="KAG8044439.1"/>
    <property type="molecule type" value="Genomic_DNA"/>
</dbReference>
<dbReference type="Proteomes" id="UP000729402">
    <property type="component" value="Unassembled WGS sequence"/>
</dbReference>
<sequence>MYAELHSIKNTMASWNSEVERKIESLQVTVAKLQTKVEKTGETRDPEEDKGFGSEFSRRNTEEVEKTEESLWCTVSLCVSKENGERNVPTELRKVLAWGQANSQEEAIVSNPVLLPLPDELQDKVMGGKRVARERKANARYCGPEWAV</sequence>
<name>A0A8J5RT96_ZIZPA</name>
<reference evidence="3" key="1">
    <citation type="journal article" date="2021" name="bioRxiv">
        <title>Whole Genome Assembly and Annotation of Northern Wild Rice, Zizania palustris L., Supports a Whole Genome Duplication in the Zizania Genus.</title>
        <authorList>
            <person name="Haas M."/>
            <person name="Kono T."/>
            <person name="Macchietto M."/>
            <person name="Millas R."/>
            <person name="McGilp L."/>
            <person name="Shao M."/>
            <person name="Duquette J."/>
            <person name="Hirsch C.N."/>
            <person name="Kimball J."/>
        </authorList>
    </citation>
    <scope>NUCLEOTIDE SEQUENCE</scope>
    <source>
        <tissue evidence="3">Fresh leaf tissue</tissue>
    </source>
</reference>
<evidence type="ECO:0000313" key="4">
    <source>
        <dbReference type="Proteomes" id="UP000729402"/>
    </source>
</evidence>
<organism evidence="3 4">
    <name type="scientific">Zizania palustris</name>
    <name type="common">Northern wild rice</name>
    <dbReference type="NCBI Taxonomy" id="103762"/>
    <lineage>
        <taxon>Eukaryota</taxon>
        <taxon>Viridiplantae</taxon>
        <taxon>Streptophyta</taxon>
        <taxon>Embryophyta</taxon>
        <taxon>Tracheophyta</taxon>
        <taxon>Spermatophyta</taxon>
        <taxon>Magnoliopsida</taxon>
        <taxon>Liliopsida</taxon>
        <taxon>Poales</taxon>
        <taxon>Poaceae</taxon>
        <taxon>BOP clade</taxon>
        <taxon>Oryzoideae</taxon>
        <taxon>Oryzeae</taxon>
        <taxon>Zizaniinae</taxon>
        <taxon>Zizania</taxon>
    </lineage>
</organism>